<dbReference type="EMBL" id="VFMN01000001">
    <property type="protein sequence ID" value="TQJ11034.1"/>
    <property type="molecule type" value="Genomic_DNA"/>
</dbReference>
<feature type="transmembrane region" description="Helical" evidence="2">
    <location>
        <begin position="40"/>
        <end position="60"/>
    </location>
</feature>
<name>A0A542E6U8_9MICO</name>
<organism evidence="3 4">
    <name type="scientific">Lapillicoccus jejuensis</name>
    <dbReference type="NCBI Taxonomy" id="402171"/>
    <lineage>
        <taxon>Bacteria</taxon>
        <taxon>Bacillati</taxon>
        <taxon>Actinomycetota</taxon>
        <taxon>Actinomycetes</taxon>
        <taxon>Micrococcales</taxon>
        <taxon>Intrasporangiaceae</taxon>
        <taxon>Lapillicoccus</taxon>
    </lineage>
</organism>
<evidence type="ECO:0008006" key="5">
    <source>
        <dbReference type="Google" id="ProtNLM"/>
    </source>
</evidence>
<keyword evidence="2" id="KW-0812">Transmembrane</keyword>
<gene>
    <name evidence="3" type="ORF">FB458_4183</name>
</gene>
<evidence type="ECO:0000256" key="1">
    <source>
        <dbReference type="SAM" id="MobiDB-lite"/>
    </source>
</evidence>
<protein>
    <recommendedName>
        <fullName evidence="5">Cell division protein FtsL</fullName>
    </recommendedName>
</protein>
<evidence type="ECO:0000313" key="3">
    <source>
        <dbReference type="EMBL" id="TQJ11034.1"/>
    </source>
</evidence>
<keyword evidence="2" id="KW-0472">Membrane</keyword>
<feature type="region of interest" description="Disordered" evidence="1">
    <location>
        <begin position="139"/>
        <end position="163"/>
    </location>
</feature>
<accession>A0A542E6U8</accession>
<dbReference type="Proteomes" id="UP000317893">
    <property type="component" value="Unassembled WGS sequence"/>
</dbReference>
<feature type="compositionally biased region" description="Low complexity" evidence="1">
    <location>
        <begin position="1"/>
        <end position="14"/>
    </location>
</feature>
<dbReference type="AlphaFoldDB" id="A0A542E6U8"/>
<dbReference type="RefSeq" id="WP_141850175.1">
    <property type="nucleotide sequence ID" value="NZ_BAAAPR010000018.1"/>
</dbReference>
<keyword evidence="4" id="KW-1185">Reference proteome</keyword>
<keyword evidence="2" id="KW-1133">Transmembrane helix</keyword>
<sequence length="163" mass="16525">MSQQTALRPATRPAARPRPARRPAPALRVVPAAISRTGNAVFAGLCTLLLLAGLVTLLILNTSLAQGAFEASALQQRSGVLTDTQEQLTNAIDQQRSPRQLAARAQGLGMVPGRSMAFVRLSDGAVLGSATAASPSQALTNLPAVPTPATGASAPSAGAPTGR</sequence>
<evidence type="ECO:0000313" key="4">
    <source>
        <dbReference type="Proteomes" id="UP000317893"/>
    </source>
</evidence>
<dbReference type="OrthoDB" id="3403609at2"/>
<evidence type="ECO:0000256" key="2">
    <source>
        <dbReference type="SAM" id="Phobius"/>
    </source>
</evidence>
<feature type="region of interest" description="Disordered" evidence="1">
    <location>
        <begin position="1"/>
        <end position="23"/>
    </location>
</feature>
<proteinExistence type="predicted"/>
<reference evidence="3 4" key="1">
    <citation type="submission" date="2019-06" db="EMBL/GenBank/DDBJ databases">
        <title>Sequencing the genomes of 1000 actinobacteria strains.</title>
        <authorList>
            <person name="Klenk H.-P."/>
        </authorList>
    </citation>
    <scope>NUCLEOTIDE SEQUENCE [LARGE SCALE GENOMIC DNA]</scope>
    <source>
        <strain evidence="3 4">DSM 18607</strain>
    </source>
</reference>
<feature type="compositionally biased region" description="Low complexity" evidence="1">
    <location>
        <begin position="143"/>
        <end position="163"/>
    </location>
</feature>
<comment type="caution">
    <text evidence="3">The sequence shown here is derived from an EMBL/GenBank/DDBJ whole genome shotgun (WGS) entry which is preliminary data.</text>
</comment>